<proteinExistence type="predicted"/>
<dbReference type="Proteomes" id="UP000248597">
    <property type="component" value="Unassembled WGS sequence"/>
</dbReference>
<organism evidence="1 2">
    <name type="scientific">Sphingopyxis macrogoltabida</name>
    <name type="common">Sphingomonas macrogoltabidus</name>
    <dbReference type="NCBI Taxonomy" id="33050"/>
    <lineage>
        <taxon>Bacteria</taxon>
        <taxon>Pseudomonadati</taxon>
        <taxon>Pseudomonadota</taxon>
        <taxon>Alphaproteobacteria</taxon>
        <taxon>Sphingomonadales</taxon>
        <taxon>Sphingomonadaceae</taxon>
        <taxon>Sphingopyxis</taxon>
    </lineage>
</organism>
<protein>
    <submittedName>
        <fullName evidence="1">Uncharacterized protein</fullName>
    </submittedName>
</protein>
<evidence type="ECO:0000313" key="1">
    <source>
        <dbReference type="EMBL" id="PZQ20438.1"/>
    </source>
</evidence>
<name>A0A2W5KYD9_SPHMC</name>
<sequence>MPAWAARDASGAVLNAMAQARIAEEENRPAAALMALTTLASHAPTLPGLRGRMLEQAIEAGDLAAARSAAAALWQAGDLRFDAQLVLVVDAMRRSDWKGAQAYLDGRSGKTGADLGARLIHDSLDAWIAVGRRDAAAEAVLLRAGGGARPEPALLLEAALVQLARGRVQEAVELSDAVTLTDRTSQLVALRLAATFDRVKQGAAADRLRKRITLAAGGREDPALMLPDRPVLTPRQGGAHWLALIADGMARTPNSSAKVPLLFARAAYWLDPDDWTARAALVEALDRNERGADALALLDAGRQGLPPVL</sequence>
<dbReference type="AlphaFoldDB" id="A0A2W5KYD9"/>
<evidence type="ECO:0000313" key="2">
    <source>
        <dbReference type="Proteomes" id="UP000248597"/>
    </source>
</evidence>
<accession>A0A2W5KYD9</accession>
<comment type="caution">
    <text evidence="1">The sequence shown here is derived from an EMBL/GenBank/DDBJ whole genome shotgun (WGS) entry which is preliminary data.</text>
</comment>
<reference evidence="1 2" key="1">
    <citation type="submission" date="2017-08" db="EMBL/GenBank/DDBJ databases">
        <title>Infants hospitalized years apart are colonized by the same room-sourced microbial strains.</title>
        <authorList>
            <person name="Brooks B."/>
            <person name="Olm M.R."/>
            <person name="Firek B.A."/>
            <person name="Baker R."/>
            <person name="Thomas B.C."/>
            <person name="Morowitz M.J."/>
            <person name="Banfield J.F."/>
        </authorList>
    </citation>
    <scope>NUCLEOTIDE SEQUENCE [LARGE SCALE GENOMIC DNA]</scope>
    <source>
        <strain evidence="1">S2_005_003_R2_47</strain>
    </source>
</reference>
<dbReference type="EMBL" id="QFPJ01000060">
    <property type="protein sequence ID" value="PZQ20438.1"/>
    <property type="molecule type" value="Genomic_DNA"/>
</dbReference>
<gene>
    <name evidence="1" type="ORF">DI569_15490</name>
</gene>
<feature type="non-terminal residue" evidence="1">
    <location>
        <position position="309"/>
    </location>
</feature>